<feature type="compositionally biased region" description="Low complexity" evidence="5">
    <location>
        <begin position="447"/>
        <end position="457"/>
    </location>
</feature>
<dbReference type="SUPFAM" id="SSF54236">
    <property type="entry name" value="Ubiquitin-like"/>
    <property type="match status" value="1"/>
</dbReference>
<dbReference type="PANTHER" id="PTHR12943:SF27">
    <property type="entry name" value="HOMOCYSTEINE-INDUCED ENDOPLASMIC RETICULUM PROTEIN, ISOFORM A"/>
    <property type="match status" value="1"/>
</dbReference>
<evidence type="ECO:0000256" key="4">
    <source>
        <dbReference type="ARBA" id="ARBA00023136"/>
    </source>
</evidence>
<feature type="region of interest" description="Disordered" evidence="5">
    <location>
        <begin position="174"/>
        <end position="193"/>
    </location>
</feature>
<dbReference type="PANTHER" id="PTHR12943">
    <property type="entry name" value="HOMOCYSTEINE-RESPONSIVE ENDOPLASMIC RETICULUM-RESIDENT UNIQUITIN-LIKE DOMAIN HERPUD PROTEIN FAMILY MEMBER"/>
    <property type="match status" value="1"/>
</dbReference>
<evidence type="ECO:0000256" key="3">
    <source>
        <dbReference type="ARBA" id="ARBA00022989"/>
    </source>
</evidence>
<name>A0A250XHU3_9CHLO</name>
<keyword evidence="3" id="KW-1133">Transmembrane helix</keyword>
<dbReference type="OrthoDB" id="21589at2759"/>
<feature type="region of interest" description="Disordered" evidence="5">
    <location>
        <begin position="443"/>
        <end position="484"/>
    </location>
</feature>
<dbReference type="InterPro" id="IPR039751">
    <property type="entry name" value="HERPUD1/2"/>
</dbReference>
<dbReference type="Pfam" id="PF00240">
    <property type="entry name" value="ubiquitin"/>
    <property type="match status" value="1"/>
</dbReference>
<dbReference type="SMART" id="SM00213">
    <property type="entry name" value="UBQ"/>
    <property type="match status" value="1"/>
</dbReference>
<feature type="compositionally biased region" description="Polar residues" evidence="5">
    <location>
        <begin position="174"/>
        <end position="191"/>
    </location>
</feature>
<protein>
    <recommendedName>
        <fullName evidence="6">Ubiquitin-like domain-containing protein</fullName>
    </recommendedName>
</protein>
<sequence length="573" mass="60008">MRLRCKCHFQMSSLVKLQIKNPANHDAYLLDIKPEATLADLQQLLADSYSGNPPPHQQTLIFAGKVLRDTSASIKSLVDKHGPVEGPHTFHLVIKKVDTAPSTGSNVSAASKIPANGSGIVSNSPSTLSIAAASASSTSHPPPLSPPLPPTSSSIQSTNEHQGASYVAPANTQEAPPLVSSTPFTSPTTQAGPHLSGGLSCYTHLQSVYNAAYEAAYTAAAAAVVSSGSATSTSSSAVTLPSRIEHGQALPAMSLPAMMPMGCYMPVMVMPQPYYPMLMPQPSSLSVNQTLRQQQQYHAQQQQQDLQPLVAQLVQAGVLNGQEIRIEGLPHEAIGPLALALAQYRVQQQQQRGRAGAGLQLGNNGAAAAAGALNVPRVRRMRLNIRLSMRALLQVLFFGMLMYQHLTWQRFMSLLIGGALMYIATRWQLPQYLAVLQRPPPQPPAQVPVGPAAAAAPAPGPVAPQGVHGEAPAQPPGDAGMAAAPVQAAPVPRGVVHELLVLILGLFTSLLPSWNYNPEDAAAFAVGQAIAAREEGNGQADQRGDAAGAQDPQQGPAAADNVEEAEPAAAAVF</sequence>
<feature type="compositionally biased region" description="Pro residues" evidence="5">
    <location>
        <begin position="140"/>
        <end position="150"/>
    </location>
</feature>
<keyword evidence="4" id="KW-0472">Membrane</keyword>
<evidence type="ECO:0000259" key="6">
    <source>
        <dbReference type="PROSITE" id="PS50053"/>
    </source>
</evidence>
<dbReference type="AlphaFoldDB" id="A0A250XHU3"/>
<organism evidence="7 8">
    <name type="scientific">Chlamydomonas eustigma</name>
    <dbReference type="NCBI Taxonomy" id="1157962"/>
    <lineage>
        <taxon>Eukaryota</taxon>
        <taxon>Viridiplantae</taxon>
        <taxon>Chlorophyta</taxon>
        <taxon>core chlorophytes</taxon>
        <taxon>Chlorophyceae</taxon>
        <taxon>CS clade</taxon>
        <taxon>Chlamydomonadales</taxon>
        <taxon>Chlamydomonadaceae</taxon>
        <taxon>Chlamydomonas</taxon>
    </lineage>
</organism>
<keyword evidence="2" id="KW-0812">Transmembrane</keyword>
<reference evidence="7 8" key="1">
    <citation type="submission" date="2017-08" db="EMBL/GenBank/DDBJ databases">
        <title>Acidophilic green algal genome provides insights into adaptation to an acidic environment.</title>
        <authorList>
            <person name="Hirooka S."/>
            <person name="Hirose Y."/>
            <person name="Kanesaki Y."/>
            <person name="Higuchi S."/>
            <person name="Fujiwara T."/>
            <person name="Onuma R."/>
            <person name="Era A."/>
            <person name="Ohbayashi R."/>
            <person name="Uzuka A."/>
            <person name="Nozaki H."/>
            <person name="Yoshikawa H."/>
            <person name="Miyagishima S.Y."/>
        </authorList>
    </citation>
    <scope>NUCLEOTIDE SEQUENCE [LARGE SCALE GENOMIC DNA]</scope>
    <source>
        <strain evidence="7 8">NIES-2499</strain>
    </source>
</reference>
<dbReference type="InterPro" id="IPR029071">
    <property type="entry name" value="Ubiquitin-like_domsf"/>
</dbReference>
<feature type="domain" description="Ubiquitin-like" evidence="6">
    <location>
        <begin position="15"/>
        <end position="69"/>
    </location>
</feature>
<gene>
    <name evidence="7" type="ORF">CEUSTIGMA_g9992.t1</name>
</gene>
<dbReference type="EMBL" id="BEGY01000082">
    <property type="protein sequence ID" value="GAX82566.1"/>
    <property type="molecule type" value="Genomic_DNA"/>
</dbReference>
<proteinExistence type="predicted"/>
<dbReference type="Proteomes" id="UP000232323">
    <property type="component" value="Unassembled WGS sequence"/>
</dbReference>
<feature type="region of interest" description="Disordered" evidence="5">
    <location>
        <begin position="132"/>
        <end position="164"/>
    </location>
</feature>
<dbReference type="Gene3D" id="3.10.20.90">
    <property type="entry name" value="Phosphatidylinositol 3-kinase Catalytic Subunit, Chain A, domain 1"/>
    <property type="match status" value="1"/>
</dbReference>
<keyword evidence="8" id="KW-1185">Reference proteome</keyword>
<dbReference type="GO" id="GO:0030968">
    <property type="term" value="P:endoplasmic reticulum unfolded protein response"/>
    <property type="evidence" value="ECO:0007669"/>
    <property type="project" value="TreeGrafter"/>
</dbReference>
<dbReference type="GO" id="GO:0016020">
    <property type="term" value="C:membrane"/>
    <property type="evidence" value="ECO:0007669"/>
    <property type="project" value="UniProtKB-SubCell"/>
</dbReference>
<dbReference type="InterPro" id="IPR000626">
    <property type="entry name" value="Ubiquitin-like_dom"/>
</dbReference>
<evidence type="ECO:0000256" key="2">
    <source>
        <dbReference type="ARBA" id="ARBA00022692"/>
    </source>
</evidence>
<evidence type="ECO:0000313" key="8">
    <source>
        <dbReference type="Proteomes" id="UP000232323"/>
    </source>
</evidence>
<feature type="compositionally biased region" description="Low complexity" evidence="5">
    <location>
        <begin position="538"/>
        <end position="560"/>
    </location>
</feature>
<evidence type="ECO:0000313" key="7">
    <source>
        <dbReference type="EMBL" id="GAX82566.1"/>
    </source>
</evidence>
<accession>A0A250XHU3</accession>
<comment type="subcellular location">
    <subcellularLocation>
        <location evidence="1">Membrane</location>
    </subcellularLocation>
</comment>
<evidence type="ECO:0000256" key="1">
    <source>
        <dbReference type="ARBA" id="ARBA00004370"/>
    </source>
</evidence>
<feature type="region of interest" description="Disordered" evidence="5">
    <location>
        <begin position="535"/>
        <end position="573"/>
    </location>
</feature>
<dbReference type="PROSITE" id="PS50053">
    <property type="entry name" value="UBIQUITIN_2"/>
    <property type="match status" value="1"/>
</dbReference>
<comment type="caution">
    <text evidence="7">The sequence shown here is derived from an EMBL/GenBank/DDBJ whole genome shotgun (WGS) entry which is preliminary data.</text>
</comment>
<evidence type="ECO:0000256" key="5">
    <source>
        <dbReference type="SAM" id="MobiDB-lite"/>
    </source>
</evidence>